<comment type="similarity">
    <text evidence="2 4">Belongs to the nucleoporin interacting component (NIC) family.</text>
</comment>
<dbReference type="AlphaFoldDB" id="A0AAP0IB55"/>
<dbReference type="GO" id="GO:0006606">
    <property type="term" value="P:protein import into nucleus"/>
    <property type="evidence" value="ECO:0007669"/>
    <property type="project" value="TreeGrafter"/>
</dbReference>
<keyword evidence="4" id="KW-0653">Protein transport</keyword>
<proteinExistence type="inferred from homology"/>
<dbReference type="EMBL" id="JBBNAG010000008">
    <property type="protein sequence ID" value="KAK9112176.1"/>
    <property type="molecule type" value="Genomic_DNA"/>
</dbReference>
<evidence type="ECO:0000256" key="3">
    <source>
        <dbReference type="ARBA" id="ARBA00023242"/>
    </source>
</evidence>
<comment type="subcellular location">
    <subcellularLocation>
        <location evidence="1">Nucleus envelope</location>
    </subcellularLocation>
    <subcellularLocation>
        <location evidence="4">Nucleus</location>
        <location evidence="4">Nuclear pore complex</location>
    </subcellularLocation>
</comment>
<reference evidence="5 6" key="1">
    <citation type="submission" date="2024-01" db="EMBL/GenBank/DDBJ databases">
        <title>Genome assemblies of Stephania.</title>
        <authorList>
            <person name="Yang L."/>
        </authorList>
    </citation>
    <scope>NUCLEOTIDE SEQUENCE [LARGE SCALE GENOMIC DNA]</scope>
    <source>
        <strain evidence="5">JXDWG</strain>
        <tissue evidence="5">Leaf</tissue>
    </source>
</reference>
<comment type="caution">
    <text evidence="5">The sequence shown here is derived from an EMBL/GenBank/DDBJ whole genome shotgun (WGS) entry which is preliminary data.</text>
</comment>
<dbReference type="PANTHER" id="PTHR11225">
    <property type="entry name" value="NUCLEAR PORE COMPLEX PROTEIN NUP93 NUCLEOPORIN NUP93 DEAD EYE PROTEIN"/>
    <property type="match status" value="1"/>
</dbReference>
<protein>
    <recommendedName>
        <fullName evidence="4">Nuclear pore protein</fullName>
    </recommendedName>
</protein>
<organism evidence="5 6">
    <name type="scientific">Stephania cephalantha</name>
    <dbReference type="NCBI Taxonomy" id="152367"/>
    <lineage>
        <taxon>Eukaryota</taxon>
        <taxon>Viridiplantae</taxon>
        <taxon>Streptophyta</taxon>
        <taxon>Embryophyta</taxon>
        <taxon>Tracheophyta</taxon>
        <taxon>Spermatophyta</taxon>
        <taxon>Magnoliopsida</taxon>
        <taxon>Ranunculales</taxon>
        <taxon>Menispermaceae</taxon>
        <taxon>Menispermoideae</taxon>
        <taxon>Cissampelideae</taxon>
        <taxon>Stephania</taxon>
    </lineage>
</organism>
<evidence type="ECO:0000256" key="4">
    <source>
        <dbReference type="RuleBase" id="RU364035"/>
    </source>
</evidence>
<evidence type="ECO:0000313" key="5">
    <source>
        <dbReference type="EMBL" id="KAK9112176.1"/>
    </source>
</evidence>
<keyword evidence="4" id="KW-0813">Transport</keyword>
<dbReference type="Pfam" id="PF04097">
    <property type="entry name" value="Nic96"/>
    <property type="match status" value="1"/>
</dbReference>
<dbReference type="Proteomes" id="UP001419268">
    <property type="component" value="Unassembled WGS sequence"/>
</dbReference>
<dbReference type="GO" id="GO:0005643">
    <property type="term" value="C:nuclear pore"/>
    <property type="evidence" value="ECO:0007669"/>
    <property type="project" value="UniProtKB-SubCell"/>
</dbReference>
<keyword evidence="4" id="KW-0472">Membrane</keyword>
<evidence type="ECO:0000256" key="2">
    <source>
        <dbReference type="ARBA" id="ARBA00010186"/>
    </source>
</evidence>
<keyword evidence="6" id="KW-1185">Reference proteome</keyword>
<accession>A0AAP0IB55</accession>
<keyword evidence="3 4" id="KW-0539">Nucleus</keyword>
<keyword evidence="4" id="KW-0906">Nuclear pore complex</keyword>
<sequence>MMIKVVHEMAMVSAIQEAEKDNLRYFNDHMLQVLEVRGSAKGEGGFPAKLELIVTNPSLKKKAAVYGEVVRNLNSARERALPFKPATTFKTAHESMGLNMASTKSVSMLKIWHLIQTLVAENSAVQQNVSRKMSLVIGARRHLELGLEKYIMDTIQSHPLQGYLFVFGVAFVMNPDYVYTCTALPELLYTSKGLRGAGILMQIYFCLRTGYYDEARNIALSSRVSHQFAPQGTIEEWIRCNYGLPYTQDVPSSFKVSSKP</sequence>
<dbReference type="PANTHER" id="PTHR11225:SF4">
    <property type="entry name" value="NUCLEAR PORE COMPLEX PROTEIN NUP93"/>
    <property type="match status" value="1"/>
</dbReference>
<keyword evidence="4" id="KW-0811">Translocation</keyword>
<dbReference type="GO" id="GO:0016973">
    <property type="term" value="P:poly(A)+ mRNA export from nucleus"/>
    <property type="evidence" value="ECO:0007669"/>
    <property type="project" value="TreeGrafter"/>
</dbReference>
<evidence type="ECO:0000256" key="1">
    <source>
        <dbReference type="ARBA" id="ARBA00004259"/>
    </source>
</evidence>
<evidence type="ECO:0000313" key="6">
    <source>
        <dbReference type="Proteomes" id="UP001419268"/>
    </source>
</evidence>
<keyword evidence="4" id="KW-0509">mRNA transport</keyword>
<dbReference type="InterPro" id="IPR007231">
    <property type="entry name" value="Nucleoporin_int_Nup93/Nic96"/>
</dbReference>
<dbReference type="GO" id="GO:0017056">
    <property type="term" value="F:structural constituent of nuclear pore"/>
    <property type="evidence" value="ECO:0007669"/>
    <property type="project" value="InterPro"/>
</dbReference>
<gene>
    <name evidence="5" type="ORF">Scep_019695</name>
</gene>
<name>A0AAP0IB55_9MAGN</name>